<dbReference type="InterPro" id="IPR023090">
    <property type="entry name" value="UPF0702_alpha/beta_dom_sf"/>
</dbReference>
<dbReference type="Pfam" id="PF04239">
    <property type="entry name" value="DUF421"/>
    <property type="match status" value="1"/>
</dbReference>
<feature type="domain" description="YetF C-terminal" evidence="8">
    <location>
        <begin position="81"/>
        <end position="214"/>
    </location>
</feature>
<evidence type="ECO:0000313" key="11">
    <source>
        <dbReference type="Proteomes" id="UP001595817"/>
    </source>
</evidence>
<dbReference type="PANTHER" id="PTHR34582:SF5">
    <property type="entry name" value="UPF0702 TRANSMEMBRANE PROTEIN YETF"/>
    <property type="match status" value="1"/>
</dbReference>
<feature type="transmembrane region" description="Helical" evidence="7">
    <location>
        <begin position="58"/>
        <end position="79"/>
    </location>
</feature>
<sequence>MMYIEIALKLLIGMLGLLVVVRLLGKKDLGEFTPFDIIYTLVLGGIVEESLFDDKVKVHHLVFALILWALAIFIIEYIAKRSEKARILLKGEPAIIISAGKFNLHELKKNQLEMEQIRTMLRQQGIFSLREIRDLYIEPGGTVSINKYAKYNNVTAEMLNLEPKQEIPSHLLIDEGEINEASLKNLGKNHDWLVERLQEEGYSKIESIIYCEWSEVDGFFLKSYDESIDQ</sequence>
<feature type="domain" description="YetF-like N-terminal transmembrane" evidence="9">
    <location>
        <begin position="3"/>
        <end position="78"/>
    </location>
</feature>
<evidence type="ECO:0000256" key="2">
    <source>
        <dbReference type="ARBA" id="ARBA00006448"/>
    </source>
</evidence>
<evidence type="ECO:0000256" key="4">
    <source>
        <dbReference type="ARBA" id="ARBA00022692"/>
    </source>
</evidence>
<keyword evidence="4 7" id="KW-0812">Transmembrane</keyword>
<dbReference type="Pfam" id="PF20730">
    <property type="entry name" value="YetF_N"/>
    <property type="match status" value="1"/>
</dbReference>
<evidence type="ECO:0000256" key="5">
    <source>
        <dbReference type="ARBA" id="ARBA00022989"/>
    </source>
</evidence>
<accession>A0ABV8X5W4</accession>
<evidence type="ECO:0000259" key="9">
    <source>
        <dbReference type="Pfam" id="PF20730"/>
    </source>
</evidence>
<comment type="caution">
    <text evidence="10">The sequence shown here is derived from an EMBL/GenBank/DDBJ whole genome shotgun (WGS) entry which is preliminary data.</text>
</comment>
<gene>
    <name evidence="10" type="ORF">ACFOZY_12875</name>
</gene>
<keyword evidence="6 7" id="KW-0472">Membrane</keyword>
<evidence type="ECO:0000256" key="3">
    <source>
        <dbReference type="ARBA" id="ARBA00022475"/>
    </source>
</evidence>
<evidence type="ECO:0000313" key="10">
    <source>
        <dbReference type="EMBL" id="MFC4411316.1"/>
    </source>
</evidence>
<evidence type="ECO:0000256" key="7">
    <source>
        <dbReference type="SAM" id="Phobius"/>
    </source>
</evidence>
<organism evidence="10 11">
    <name type="scientific">Chungangia koreensis</name>
    <dbReference type="NCBI Taxonomy" id="752657"/>
    <lineage>
        <taxon>Bacteria</taxon>
        <taxon>Bacillati</taxon>
        <taxon>Bacillota</taxon>
        <taxon>Bacilli</taxon>
        <taxon>Lactobacillales</taxon>
        <taxon>Chungangia</taxon>
    </lineage>
</organism>
<comment type="subcellular location">
    <subcellularLocation>
        <location evidence="1">Cell membrane</location>
        <topology evidence="1">Multi-pass membrane protein</topology>
    </subcellularLocation>
</comment>
<comment type="similarity">
    <text evidence="2">Belongs to the UPF0702 family.</text>
</comment>
<dbReference type="EMBL" id="JBHSEC010000019">
    <property type="protein sequence ID" value="MFC4411316.1"/>
    <property type="molecule type" value="Genomic_DNA"/>
</dbReference>
<dbReference type="Gene3D" id="3.30.240.20">
    <property type="entry name" value="bsu07140 like domains"/>
    <property type="match status" value="2"/>
</dbReference>
<dbReference type="Proteomes" id="UP001595817">
    <property type="component" value="Unassembled WGS sequence"/>
</dbReference>
<dbReference type="InterPro" id="IPR007353">
    <property type="entry name" value="DUF421"/>
</dbReference>
<name>A0ABV8X5W4_9LACT</name>
<keyword evidence="5 7" id="KW-1133">Transmembrane helix</keyword>
<keyword evidence="11" id="KW-1185">Reference proteome</keyword>
<evidence type="ECO:0000256" key="6">
    <source>
        <dbReference type="ARBA" id="ARBA00023136"/>
    </source>
</evidence>
<evidence type="ECO:0000256" key="1">
    <source>
        <dbReference type="ARBA" id="ARBA00004651"/>
    </source>
</evidence>
<evidence type="ECO:0000259" key="8">
    <source>
        <dbReference type="Pfam" id="PF04239"/>
    </source>
</evidence>
<feature type="transmembrane region" description="Helical" evidence="7">
    <location>
        <begin position="6"/>
        <end position="25"/>
    </location>
</feature>
<reference evidence="11" key="1">
    <citation type="journal article" date="2019" name="Int. J. Syst. Evol. Microbiol.">
        <title>The Global Catalogue of Microorganisms (GCM) 10K type strain sequencing project: providing services to taxonomists for standard genome sequencing and annotation.</title>
        <authorList>
            <consortium name="The Broad Institute Genomics Platform"/>
            <consortium name="The Broad Institute Genome Sequencing Center for Infectious Disease"/>
            <person name="Wu L."/>
            <person name="Ma J."/>
        </authorList>
    </citation>
    <scope>NUCLEOTIDE SEQUENCE [LARGE SCALE GENOMIC DNA]</scope>
    <source>
        <strain evidence="11">CCUG 59778</strain>
    </source>
</reference>
<proteinExistence type="inferred from homology"/>
<keyword evidence="3" id="KW-1003">Cell membrane</keyword>
<dbReference type="InterPro" id="IPR048454">
    <property type="entry name" value="YetF_N"/>
</dbReference>
<dbReference type="PANTHER" id="PTHR34582">
    <property type="entry name" value="UPF0702 TRANSMEMBRANE PROTEIN YCAP"/>
    <property type="match status" value="1"/>
</dbReference>
<dbReference type="RefSeq" id="WP_378156093.1">
    <property type="nucleotide sequence ID" value="NZ_JBHSEC010000019.1"/>
</dbReference>
<protein>
    <submittedName>
        <fullName evidence="10">DUF421 domain-containing protein</fullName>
    </submittedName>
</protein>